<sequence>MYKDNHAAFWSSSLSTEPRGESEPESERTMASKETTAAVFINVSREITESIRRLTDKQSIKFVRAVKQDTKNGKSEDRILVLATWRLFLFSVKVPSKMEVTFNFLEIRAMNTYPDHQVVIDTDKSTHSLRLQSQDHLDHMMSHVNYALSRIFNNSMYAPAICRTEGDVSDGVQKFSPNSESSVETQKTCGGFSETYAALCDYNGIGCKEEVQWDVDTIYHSQDNREFNLLDFSHLDSRYTTCSVL</sequence>
<reference evidence="3" key="1">
    <citation type="journal article" date="2014" name="Nat. Commun.">
        <title>The rainbow trout genome provides novel insights into evolution after whole-genome duplication in vertebrates.</title>
        <authorList>
            <person name="Berthelot C."/>
            <person name="Brunet F."/>
            <person name="Chalopin D."/>
            <person name="Juanchich A."/>
            <person name="Bernard M."/>
            <person name="Noel B."/>
            <person name="Bento P."/>
            <person name="Da Silva C."/>
            <person name="Labadie K."/>
            <person name="Alberti A."/>
            <person name="Aury J.M."/>
            <person name="Louis A."/>
            <person name="Dehais P."/>
            <person name="Bardou P."/>
            <person name="Montfort J."/>
            <person name="Klopp C."/>
            <person name="Cabau C."/>
            <person name="Gaspin C."/>
            <person name="Thorgaard G.H."/>
            <person name="Boussaha M."/>
            <person name="Quillet E."/>
            <person name="Guyomard R."/>
            <person name="Galiana D."/>
            <person name="Bobe J."/>
            <person name="Volff J.N."/>
            <person name="Genet C."/>
            <person name="Wincker P."/>
            <person name="Jaillon O."/>
            <person name="Roest Crollius H."/>
            <person name="Guiguen Y."/>
        </authorList>
    </citation>
    <scope>NUCLEOTIDE SEQUENCE [LARGE SCALE GENOMIC DNA]</scope>
</reference>
<dbReference type="InterPro" id="IPR011993">
    <property type="entry name" value="PH-like_dom_sf"/>
</dbReference>
<dbReference type="GO" id="GO:0005886">
    <property type="term" value="C:plasma membrane"/>
    <property type="evidence" value="ECO:0007669"/>
    <property type="project" value="TreeGrafter"/>
</dbReference>
<accession>A0A060Y9H1</accession>
<dbReference type="GO" id="GO:0034315">
    <property type="term" value="P:regulation of Arp2/3 complex-mediated actin nucleation"/>
    <property type="evidence" value="ECO:0007669"/>
    <property type="project" value="TreeGrafter"/>
</dbReference>
<dbReference type="EMBL" id="FR908576">
    <property type="protein sequence ID" value="CDQ88376.1"/>
    <property type="molecule type" value="Genomic_DNA"/>
</dbReference>
<dbReference type="InterPro" id="IPR041245">
    <property type="entry name" value="CARMIL_PH"/>
</dbReference>
<dbReference type="GO" id="GO:0016477">
    <property type="term" value="P:cell migration"/>
    <property type="evidence" value="ECO:0007669"/>
    <property type="project" value="TreeGrafter"/>
</dbReference>
<organism evidence="3 4">
    <name type="scientific">Oncorhynchus mykiss</name>
    <name type="common">Rainbow trout</name>
    <name type="synonym">Salmo gairdneri</name>
    <dbReference type="NCBI Taxonomy" id="8022"/>
    <lineage>
        <taxon>Eukaryota</taxon>
        <taxon>Metazoa</taxon>
        <taxon>Chordata</taxon>
        <taxon>Craniata</taxon>
        <taxon>Vertebrata</taxon>
        <taxon>Euteleostomi</taxon>
        <taxon>Actinopterygii</taxon>
        <taxon>Neopterygii</taxon>
        <taxon>Teleostei</taxon>
        <taxon>Protacanthopterygii</taxon>
        <taxon>Salmoniformes</taxon>
        <taxon>Salmonidae</taxon>
        <taxon>Salmoninae</taxon>
        <taxon>Oncorhynchus</taxon>
    </lineage>
</organism>
<gene>
    <name evidence="3" type="ORF">GSONMT00051819001</name>
</gene>
<dbReference type="Gene3D" id="3.80.10.10">
    <property type="entry name" value="Ribonuclease Inhibitor"/>
    <property type="match status" value="1"/>
</dbReference>
<dbReference type="InterPro" id="IPR032675">
    <property type="entry name" value="LRR_dom_sf"/>
</dbReference>
<dbReference type="Gene3D" id="2.30.29.30">
    <property type="entry name" value="Pleckstrin-homology domain (PH domain)/Phosphotyrosine-binding domain (PTB)"/>
    <property type="match status" value="1"/>
</dbReference>
<name>A0A060Y9H1_ONCMY</name>
<evidence type="ECO:0000259" key="2">
    <source>
        <dbReference type="Pfam" id="PF17888"/>
    </source>
</evidence>
<protein>
    <recommendedName>
        <fullName evidence="2">CARMIL pleckstrin homology domain-containing protein</fullName>
    </recommendedName>
</protein>
<evidence type="ECO:0000256" key="1">
    <source>
        <dbReference type="SAM" id="MobiDB-lite"/>
    </source>
</evidence>
<feature type="region of interest" description="Disordered" evidence="1">
    <location>
        <begin position="1"/>
        <end position="31"/>
    </location>
</feature>
<dbReference type="PaxDb" id="8022-A0A060Y9H1"/>
<evidence type="ECO:0000313" key="4">
    <source>
        <dbReference type="Proteomes" id="UP000193380"/>
    </source>
</evidence>
<dbReference type="PANTHER" id="PTHR24112:SF43">
    <property type="entry name" value="CAPPING PROTEIN, ARP2_3 AND MYOSIN-I LINKER PROTEIN 3"/>
    <property type="match status" value="1"/>
</dbReference>
<dbReference type="STRING" id="8022.A0A060Y9H1"/>
<feature type="domain" description="CARMIL pleckstrin homology" evidence="2">
    <location>
        <begin position="60"/>
        <end position="153"/>
    </location>
</feature>
<dbReference type="PANTHER" id="PTHR24112">
    <property type="entry name" value="LEUCINE-RICH REPEAT, ISOFORM F-RELATED"/>
    <property type="match status" value="1"/>
</dbReference>
<feature type="compositionally biased region" description="Basic and acidic residues" evidence="1">
    <location>
        <begin position="18"/>
        <end position="31"/>
    </location>
</feature>
<dbReference type="Proteomes" id="UP000193380">
    <property type="component" value="Unassembled WGS sequence"/>
</dbReference>
<proteinExistence type="predicted"/>
<dbReference type="InterPro" id="IPR051279">
    <property type="entry name" value="PP1-Reg/Actin-Interact_Protein"/>
</dbReference>
<dbReference type="Pfam" id="PF17888">
    <property type="entry name" value="Carm_PH"/>
    <property type="match status" value="1"/>
</dbReference>
<evidence type="ECO:0000313" key="3">
    <source>
        <dbReference type="EMBL" id="CDQ88376.1"/>
    </source>
</evidence>
<reference evidence="3" key="2">
    <citation type="submission" date="2014-03" db="EMBL/GenBank/DDBJ databases">
        <authorList>
            <person name="Genoscope - CEA"/>
        </authorList>
    </citation>
    <scope>NUCLEOTIDE SEQUENCE</scope>
</reference>
<dbReference type="GO" id="GO:0030027">
    <property type="term" value="C:lamellipodium"/>
    <property type="evidence" value="ECO:0007669"/>
    <property type="project" value="TreeGrafter"/>
</dbReference>
<dbReference type="AlphaFoldDB" id="A0A060Y9H1"/>